<dbReference type="GO" id="GO:0005524">
    <property type="term" value="F:ATP binding"/>
    <property type="evidence" value="ECO:0007669"/>
    <property type="project" value="InterPro"/>
</dbReference>
<sequence length="144" mass="16058">MSEISALIYPKYPEIICAVTGTNGKTSTTNFLHQLWQLLNKNSSSIGTLGVINNEEIKDINNTTPDPVALHRTLSDLHNSGVSHLVLEASSHGLAQHRIDGVKVRAAGFTNISQDHLDYHKNMEDYFIAKKRLFTEILPKENYA</sequence>
<organism evidence="2">
    <name type="scientific">marine metagenome</name>
    <dbReference type="NCBI Taxonomy" id="408172"/>
    <lineage>
        <taxon>unclassified sequences</taxon>
        <taxon>metagenomes</taxon>
        <taxon>ecological metagenomes</taxon>
    </lineage>
</organism>
<proteinExistence type="predicted"/>
<dbReference type="InterPro" id="IPR013221">
    <property type="entry name" value="Mur_ligase_cen"/>
</dbReference>
<gene>
    <name evidence="2" type="ORF">METZ01_LOCUS166577</name>
</gene>
<protein>
    <recommendedName>
        <fullName evidence="1">Mur ligase central domain-containing protein</fullName>
    </recommendedName>
</protein>
<feature type="non-terminal residue" evidence="2">
    <location>
        <position position="144"/>
    </location>
</feature>
<dbReference type="PANTHER" id="PTHR23135:SF4">
    <property type="entry name" value="UDP-N-ACETYLMURAMOYL-L-ALANYL-D-GLUTAMATE--2,6-DIAMINOPIMELATE LIGASE MURE HOMOLOG, CHLOROPLASTIC"/>
    <property type="match status" value="1"/>
</dbReference>
<reference evidence="2" key="1">
    <citation type="submission" date="2018-05" db="EMBL/GenBank/DDBJ databases">
        <authorList>
            <person name="Lanie J.A."/>
            <person name="Ng W.-L."/>
            <person name="Kazmierczak K.M."/>
            <person name="Andrzejewski T.M."/>
            <person name="Davidsen T.M."/>
            <person name="Wayne K.J."/>
            <person name="Tettelin H."/>
            <person name="Glass J.I."/>
            <person name="Rusch D."/>
            <person name="Podicherti R."/>
            <person name="Tsui H.-C.T."/>
            <person name="Winkler M.E."/>
        </authorList>
    </citation>
    <scope>NUCLEOTIDE SEQUENCE</scope>
</reference>
<evidence type="ECO:0000259" key="1">
    <source>
        <dbReference type="Pfam" id="PF08245"/>
    </source>
</evidence>
<dbReference type="AlphaFoldDB" id="A0A382BKN9"/>
<dbReference type="PANTHER" id="PTHR23135">
    <property type="entry name" value="MUR LIGASE FAMILY MEMBER"/>
    <property type="match status" value="1"/>
</dbReference>
<dbReference type="GO" id="GO:0016881">
    <property type="term" value="F:acid-amino acid ligase activity"/>
    <property type="evidence" value="ECO:0007669"/>
    <property type="project" value="InterPro"/>
</dbReference>
<name>A0A382BKN9_9ZZZZ</name>
<dbReference type="Gene3D" id="3.40.1190.10">
    <property type="entry name" value="Mur-like, catalytic domain"/>
    <property type="match status" value="1"/>
</dbReference>
<evidence type="ECO:0000313" key="2">
    <source>
        <dbReference type="EMBL" id="SVB13723.1"/>
    </source>
</evidence>
<dbReference type="InterPro" id="IPR036565">
    <property type="entry name" value="Mur-like_cat_sf"/>
</dbReference>
<dbReference type="Pfam" id="PF08245">
    <property type="entry name" value="Mur_ligase_M"/>
    <property type="match status" value="1"/>
</dbReference>
<dbReference type="SUPFAM" id="SSF53623">
    <property type="entry name" value="MurD-like peptide ligases, catalytic domain"/>
    <property type="match status" value="1"/>
</dbReference>
<accession>A0A382BKN9</accession>
<feature type="domain" description="Mur ligase central" evidence="1">
    <location>
        <begin position="19"/>
        <end position="139"/>
    </location>
</feature>
<dbReference type="EMBL" id="UINC01030017">
    <property type="protein sequence ID" value="SVB13723.1"/>
    <property type="molecule type" value="Genomic_DNA"/>
</dbReference>